<sequence>MKLLTATALFLLATPTAFAADLAPQPVEPAAPVELPFSWTGFYVGAHAGAVFSDAKLSSPVTGVRQGFDSTGFIGGAHLGYNEQFDNNIVVGLEGDIDYSSLSKSQYLGDGAYGKFKNDWQGSVRARLGYAFDRFLPYLTAGVAFGDQKFSVYDPGTGLGASSNKTAVGWTAGGGVEYAWDDHWSVRGEVRYTDFGKKNIDFAGTRLKGRFNDTTTTLGISYKF</sequence>
<evidence type="ECO:0000256" key="1">
    <source>
        <dbReference type="ARBA" id="ARBA00004442"/>
    </source>
</evidence>
<feature type="chain" id="PRO_5045959936" evidence="6">
    <location>
        <begin position="20"/>
        <end position="224"/>
    </location>
</feature>
<dbReference type="PANTHER" id="PTHR34001:SF3">
    <property type="entry name" value="BLL7405 PROTEIN"/>
    <property type="match status" value="1"/>
</dbReference>
<evidence type="ECO:0000256" key="3">
    <source>
        <dbReference type="ARBA" id="ARBA00023136"/>
    </source>
</evidence>
<accession>A0ABU0FII7</accession>
<dbReference type="SUPFAM" id="SSF56925">
    <property type="entry name" value="OMPA-like"/>
    <property type="match status" value="1"/>
</dbReference>
<dbReference type="Proteomes" id="UP001237448">
    <property type="component" value="Unassembled WGS sequence"/>
</dbReference>
<dbReference type="InterPro" id="IPR011250">
    <property type="entry name" value="OMP/PagP_B-barrel"/>
</dbReference>
<dbReference type="EMBL" id="JAUSVK010000001">
    <property type="protein sequence ID" value="MDQ0394291.1"/>
    <property type="molecule type" value="Genomic_DNA"/>
</dbReference>
<dbReference type="InterPro" id="IPR027385">
    <property type="entry name" value="Beta-barrel_OMP"/>
</dbReference>
<organism evidence="8 9">
    <name type="scientific">Labrys monachus</name>
    <dbReference type="NCBI Taxonomy" id="217067"/>
    <lineage>
        <taxon>Bacteria</taxon>
        <taxon>Pseudomonadati</taxon>
        <taxon>Pseudomonadota</taxon>
        <taxon>Alphaproteobacteria</taxon>
        <taxon>Hyphomicrobiales</taxon>
        <taxon>Xanthobacteraceae</taxon>
        <taxon>Labrys</taxon>
    </lineage>
</organism>
<comment type="caution">
    <text evidence="8">The sequence shown here is derived from an EMBL/GenBank/DDBJ whole genome shotgun (WGS) entry which is preliminary data.</text>
</comment>
<protein>
    <submittedName>
        <fullName evidence="8">Outer membrane immunogenic protein</fullName>
    </submittedName>
</protein>
<dbReference type="NCBIfam" id="TIGR01414">
    <property type="entry name" value="autotrans_barl"/>
    <property type="match status" value="1"/>
</dbReference>
<keyword evidence="3" id="KW-0472">Membrane</keyword>
<evidence type="ECO:0000256" key="2">
    <source>
        <dbReference type="ARBA" id="ARBA00022729"/>
    </source>
</evidence>
<dbReference type="PANTHER" id="PTHR34001">
    <property type="entry name" value="BLL7405 PROTEIN"/>
    <property type="match status" value="1"/>
</dbReference>
<evidence type="ECO:0000259" key="7">
    <source>
        <dbReference type="Pfam" id="PF13505"/>
    </source>
</evidence>
<dbReference type="InterPro" id="IPR006315">
    <property type="entry name" value="OM_autotransptr_brl_dom"/>
</dbReference>
<name>A0ABU0FII7_9HYPH</name>
<evidence type="ECO:0000256" key="5">
    <source>
        <dbReference type="ARBA" id="ARBA00038306"/>
    </source>
</evidence>
<comment type="subcellular location">
    <subcellularLocation>
        <location evidence="1">Cell outer membrane</location>
    </subcellularLocation>
</comment>
<dbReference type="Gene3D" id="2.40.160.20">
    <property type="match status" value="1"/>
</dbReference>
<gene>
    <name evidence="8" type="ORF">J3R73_004083</name>
</gene>
<comment type="similarity">
    <text evidence="5">Belongs to the Omp25/RopB family.</text>
</comment>
<reference evidence="8 9" key="1">
    <citation type="submission" date="2023-07" db="EMBL/GenBank/DDBJ databases">
        <title>Genomic Encyclopedia of Type Strains, Phase IV (KMG-IV): sequencing the most valuable type-strain genomes for metagenomic binning, comparative biology and taxonomic classification.</title>
        <authorList>
            <person name="Goeker M."/>
        </authorList>
    </citation>
    <scope>NUCLEOTIDE SEQUENCE [LARGE SCALE GENOMIC DNA]</scope>
    <source>
        <strain evidence="8 9">DSM 5896</strain>
    </source>
</reference>
<feature type="signal peptide" evidence="6">
    <location>
        <begin position="1"/>
        <end position="19"/>
    </location>
</feature>
<keyword evidence="2 6" id="KW-0732">Signal</keyword>
<keyword evidence="4" id="KW-0998">Cell outer membrane</keyword>
<evidence type="ECO:0000256" key="6">
    <source>
        <dbReference type="SAM" id="SignalP"/>
    </source>
</evidence>
<proteinExistence type="inferred from homology"/>
<keyword evidence="9" id="KW-1185">Reference proteome</keyword>
<evidence type="ECO:0000313" key="8">
    <source>
        <dbReference type="EMBL" id="MDQ0394291.1"/>
    </source>
</evidence>
<evidence type="ECO:0000256" key="4">
    <source>
        <dbReference type="ARBA" id="ARBA00023237"/>
    </source>
</evidence>
<evidence type="ECO:0000313" key="9">
    <source>
        <dbReference type="Proteomes" id="UP001237448"/>
    </source>
</evidence>
<feature type="domain" description="Outer membrane protein beta-barrel" evidence="7">
    <location>
        <begin position="38"/>
        <end position="224"/>
    </location>
</feature>
<dbReference type="InterPro" id="IPR051692">
    <property type="entry name" value="OMP-like"/>
</dbReference>
<dbReference type="RefSeq" id="WP_307431030.1">
    <property type="nucleotide sequence ID" value="NZ_JAUSVK010000001.1"/>
</dbReference>
<dbReference type="Pfam" id="PF13505">
    <property type="entry name" value="OMP_b-brl"/>
    <property type="match status" value="1"/>
</dbReference>